<evidence type="ECO:0000256" key="1">
    <source>
        <dbReference type="SAM" id="Phobius"/>
    </source>
</evidence>
<dbReference type="EMBL" id="JAJUOS010000001">
    <property type="protein sequence ID" value="MCE5971901.1"/>
    <property type="molecule type" value="Genomic_DNA"/>
</dbReference>
<evidence type="ECO:0008006" key="4">
    <source>
        <dbReference type="Google" id="ProtNLM"/>
    </source>
</evidence>
<feature type="transmembrane region" description="Helical" evidence="1">
    <location>
        <begin position="121"/>
        <end position="141"/>
    </location>
</feature>
<feature type="transmembrane region" description="Helical" evidence="1">
    <location>
        <begin position="321"/>
        <end position="338"/>
    </location>
</feature>
<keyword evidence="1" id="KW-1133">Transmembrane helix</keyword>
<dbReference type="Proteomes" id="UP001521181">
    <property type="component" value="Unassembled WGS sequence"/>
</dbReference>
<accession>A0ABS8YT47</accession>
<proteinExistence type="predicted"/>
<feature type="transmembrane region" description="Helical" evidence="1">
    <location>
        <begin position="147"/>
        <end position="164"/>
    </location>
</feature>
<comment type="caution">
    <text evidence="2">The sequence shown here is derived from an EMBL/GenBank/DDBJ whole genome shotgun (WGS) entry which is preliminary data.</text>
</comment>
<feature type="transmembrane region" description="Helical" evidence="1">
    <location>
        <begin position="344"/>
        <end position="363"/>
    </location>
</feature>
<feature type="transmembrane region" description="Helical" evidence="1">
    <location>
        <begin position="171"/>
        <end position="200"/>
    </location>
</feature>
<protein>
    <recommendedName>
        <fullName evidence="4">Glycosyltransferase RgtA/B/C/D-like domain-containing protein</fullName>
    </recommendedName>
</protein>
<keyword evidence="1" id="KW-0472">Membrane</keyword>
<keyword evidence="1" id="KW-0812">Transmembrane</keyword>
<evidence type="ECO:0000313" key="2">
    <source>
        <dbReference type="EMBL" id="MCE5971901.1"/>
    </source>
</evidence>
<feature type="transmembrane region" description="Helical" evidence="1">
    <location>
        <begin position="95"/>
        <end position="114"/>
    </location>
</feature>
<reference evidence="2 3" key="1">
    <citation type="submission" date="2021-12" db="EMBL/GenBank/DDBJ databases">
        <title>Sinirhodobacter sp. WL0062 is a bacterium isolated from seawater.</title>
        <authorList>
            <person name="Wang L."/>
            <person name="He W."/>
            <person name="Zhang D.-F."/>
        </authorList>
    </citation>
    <scope>NUCLEOTIDE SEQUENCE [LARGE SCALE GENOMIC DNA]</scope>
    <source>
        <strain evidence="2 3">WL0062</strain>
    </source>
</reference>
<feature type="transmembrane region" description="Helical" evidence="1">
    <location>
        <begin position="292"/>
        <end position="309"/>
    </location>
</feature>
<dbReference type="RefSeq" id="WP_233674934.1">
    <property type="nucleotide sequence ID" value="NZ_JAJUOS010000001.1"/>
</dbReference>
<keyword evidence="3" id="KW-1185">Reference proteome</keyword>
<evidence type="ECO:0000313" key="3">
    <source>
        <dbReference type="Proteomes" id="UP001521181"/>
    </source>
</evidence>
<gene>
    <name evidence="2" type="ORF">LZA78_00155</name>
</gene>
<organism evidence="2 3">
    <name type="scientific">Rhodobacter flavimaris</name>
    <dbReference type="NCBI Taxonomy" id="2907145"/>
    <lineage>
        <taxon>Bacteria</taxon>
        <taxon>Pseudomonadati</taxon>
        <taxon>Pseudomonadota</taxon>
        <taxon>Alphaproteobacteria</taxon>
        <taxon>Rhodobacterales</taxon>
        <taxon>Rhodobacter group</taxon>
        <taxon>Rhodobacter</taxon>
    </lineage>
</organism>
<feature type="transmembrane region" description="Helical" evidence="1">
    <location>
        <begin position="269"/>
        <end position="286"/>
    </location>
</feature>
<name>A0ABS8YT47_9RHOB</name>
<feature type="transmembrane region" description="Helical" evidence="1">
    <location>
        <begin position="206"/>
        <end position="230"/>
    </location>
</feature>
<sequence length="520" mass="55189">MTLSPARENALGCAALSAIVSLAAFAGLQLWAAALAGVFEYPLDDVYIHMAMAEGIASGTYGVNPGEASSAASSILYPLLLVPFAGTEMQRWMPLFWNIVGVVAVGALWGLVVARANLSRVAAVLLAIVGPLALNVPGVAFAGMEHSLHAAFALSCLLGLWIFVQEDRISALLVIGVIGAPLMRLEGLALSGAACGVLLLRGRLAAALGLGLAAILPVLAFMGFLVSLGLEPLPGSIIAKTQLTTGNGPELPGFVRAIIENIRKTPGQILLALSFFTVLIALAVQNLRRERLYLVFWAIGLAGIAHFLGGRIGWMNRYEHYILLVLVGGLVLALSYMGPVWKGVTAAALALSLGVLGATYANSMAKRSIWGPRAIHLQQAQMARFAKDYVQGPVGVNDLGWVTWQNDQYVFDFYGLGSPSALAERLRPGGPQPGWGGPLVAQHGVSLVMIYDSWFADAVAPEWQRLGELTMDNPRGTVADWRVAFYATAPEYVPGLREKLNAFAQTLPADAHFTLAEATQ</sequence>